<feature type="transmembrane region" description="Helical" evidence="6">
    <location>
        <begin position="120"/>
        <end position="141"/>
    </location>
</feature>
<reference evidence="7 8" key="1">
    <citation type="submission" date="2019-10" db="EMBL/GenBank/DDBJ databases">
        <title>Nocardia macrotermitis sp. nov. and Nocardia aurantia sp. nov., isolated from the gut of fungus growing-termite Macrotermes natalensis.</title>
        <authorList>
            <person name="Benndorf R."/>
            <person name="Schwitalla J."/>
            <person name="Martin K."/>
            <person name="De Beer W."/>
            <person name="Kaster A.-K."/>
            <person name="Vollmers J."/>
            <person name="Poulsen M."/>
            <person name="Beemelmanns C."/>
        </authorList>
    </citation>
    <scope>NUCLEOTIDE SEQUENCE [LARGE SCALE GENOMIC DNA]</scope>
    <source>
        <strain evidence="7 8">RB56</strain>
    </source>
</reference>
<dbReference type="AlphaFoldDB" id="A0A7K0DN05"/>
<evidence type="ECO:0000256" key="6">
    <source>
        <dbReference type="SAM" id="Phobius"/>
    </source>
</evidence>
<feature type="transmembrane region" description="Helical" evidence="6">
    <location>
        <begin position="54"/>
        <end position="76"/>
    </location>
</feature>
<dbReference type="PANTHER" id="PTHR30238">
    <property type="entry name" value="MEMBRANE BOUND PREDICTED REDOX MODULATOR"/>
    <property type="match status" value="1"/>
</dbReference>
<dbReference type="Pfam" id="PF03741">
    <property type="entry name" value="TerC"/>
    <property type="match status" value="1"/>
</dbReference>
<sequence length="334" mass="35591">MFSTLAASASSTETALHTVASPWLWIATIAGVLALLVLDFAVTRRPHEVSTREAVKWTVFYVALPFGFAGLLWAAFGGKPATEFVTGYLLEKSLSVDNLFIFMLLLTAFAVPAALAQRVLLYGIAGALVLRGVFIAVGAGALATFDWAFLLFGVVLLFTAAKLIRDAVSGHEQTVEVGKLRSVRVLRRLVPVTEEYQGTRMLGRVSGRRALTPLALVVVAVMTTDLIFAVDSVPAVYGVTGDPYLVFATNAFALLGLRALYFVLHAALSRLVHLAYGLAAILGFIGLKLILEWLHGTGVAVPEIPTAASLLVIVAALGTVTATSLYATRDRTTT</sequence>
<protein>
    <submittedName>
        <fullName evidence="7">Putative membrane protein</fullName>
    </submittedName>
</protein>
<evidence type="ECO:0000256" key="3">
    <source>
        <dbReference type="ARBA" id="ARBA00022692"/>
    </source>
</evidence>
<name>A0A7K0DN05_9NOCA</name>
<dbReference type="GO" id="GO:0016020">
    <property type="term" value="C:membrane"/>
    <property type="evidence" value="ECO:0007669"/>
    <property type="project" value="UniProtKB-SubCell"/>
</dbReference>
<dbReference type="InterPro" id="IPR022369">
    <property type="entry name" value="Integral_membrane_TerC_rswitch"/>
</dbReference>
<dbReference type="Proteomes" id="UP000431401">
    <property type="component" value="Unassembled WGS sequence"/>
</dbReference>
<proteinExistence type="inferred from homology"/>
<evidence type="ECO:0000313" key="8">
    <source>
        <dbReference type="Proteomes" id="UP000431401"/>
    </source>
</evidence>
<organism evidence="7 8">
    <name type="scientific">Nocardia aurantia</name>
    <dbReference type="NCBI Taxonomy" id="2585199"/>
    <lineage>
        <taxon>Bacteria</taxon>
        <taxon>Bacillati</taxon>
        <taxon>Actinomycetota</taxon>
        <taxon>Actinomycetes</taxon>
        <taxon>Mycobacteriales</taxon>
        <taxon>Nocardiaceae</taxon>
        <taxon>Nocardia</taxon>
    </lineage>
</organism>
<evidence type="ECO:0000256" key="5">
    <source>
        <dbReference type="ARBA" id="ARBA00023136"/>
    </source>
</evidence>
<dbReference type="OrthoDB" id="5242957at2"/>
<comment type="subcellular location">
    <subcellularLocation>
        <location evidence="1">Membrane</location>
        <topology evidence="1">Multi-pass membrane protein</topology>
    </subcellularLocation>
</comment>
<feature type="transmembrane region" description="Helical" evidence="6">
    <location>
        <begin position="210"/>
        <end position="229"/>
    </location>
</feature>
<accession>A0A7K0DN05</accession>
<evidence type="ECO:0000256" key="4">
    <source>
        <dbReference type="ARBA" id="ARBA00022989"/>
    </source>
</evidence>
<dbReference type="RefSeq" id="WP_153341095.1">
    <property type="nucleotide sequence ID" value="NZ_WEGI01000004.1"/>
</dbReference>
<feature type="transmembrane region" description="Helical" evidence="6">
    <location>
        <begin position="96"/>
        <end position="115"/>
    </location>
</feature>
<feature type="transmembrane region" description="Helical" evidence="6">
    <location>
        <begin position="23"/>
        <end position="42"/>
    </location>
</feature>
<keyword evidence="8" id="KW-1185">Reference proteome</keyword>
<evidence type="ECO:0000256" key="2">
    <source>
        <dbReference type="ARBA" id="ARBA00007511"/>
    </source>
</evidence>
<gene>
    <name evidence="7" type="ORF">NRB56_22940</name>
</gene>
<keyword evidence="5 6" id="KW-0472">Membrane</keyword>
<feature type="transmembrane region" description="Helical" evidence="6">
    <location>
        <begin position="271"/>
        <end position="294"/>
    </location>
</feature>
<comment type="caution">
    <text evidence="7">The sequence shown here is derived from an EMBL/GenBank/DDBJ whole genome shotgun (WGS) entry which is preliminary data.</text>
</comment>
<dbReference type="EMBL" id="WEGI01000004">
    <property type="protein sequence ID" value="MQY26722.1"/>
    <property type="molecule type" value="Genomic_DNA"/>
</dbReference>
<dbReference type="PANTHER" id="PTHR30238:SF0">
    <property type="entry name" value="THYLAKOID MEMBRANE PROTEIN TERC, CHLOROPLASTIC"/>
    <property type="match status" value="1"/>
</dbReference>
<keyword evidence="3 6" id="KW-0812">Transmembrane</keyword>
<comment type="similarity">
    <text evidence="2">Belongs to the TerC family.</text>
</comment>
<feature type="transmembrane region" description="Helical" evidence="6">
    <location>
        <begin position="147"/>
        <end position="164"/>
    </location>
</feature>
<dbReference type="InterPro" id="IPR005496">
    <property type="entry name" value="Integral_membrane_TerC"/>
</dbReference>
<feature type="transmembrane region" description="Helical" evidence="6">
    <location>
        <begin position="306"/>
        <end position="327"/>
    </location>
</feature>
<evidence type="ECO:0000313" key="7">
    <source>
        <dbReference type="EMBL" id="MQY26722.1"/>
    </source>
</evidence>
<evidence type="ECO:0000256" key="1">
    <source>
        <dbReference type="ARBA" id="ARBA00004141"/>
    </source>
</evidence>
<keyword evidence="4 6" id="KW-1133">Transmembrane helix</keyword>
<dbReference type="NCBIfam" id="TIGR03718">
    <property type="entry name" value="R_switched_Alx"/>
    <property type="match status" value="1"/>
</dbReference>
<feature type="transmembrane region" description="Helical" evidence="6">
    <location>
        <begin position="244"/>
        <end position="264"/>
    </location>
</feature>